<feature type="region of interest" description="Disordered" evidence="1">
    <location>
        <begin position="134"/>
        <end position="172"/>
    </location>
</feature>
<keyword evidence="3" id="KW-1185">Reference proteome</keyword>
<gene>
    <name evidence="2" type="ORF">BDP27DRAFT_757033</name>
</gene>
<dbReference type="AlphaFoldDB" id="A0A9P5PTP5"/>
<organism evidence="2 3">
    <name type="scientific">Rhodocollybia butyracea</name>
    <dbReference type="NCBI Taxonomy" id="206335"/>
    <lineage>
        <taxon>Eukaryota</taxon>
        <taxon>Fungi</taxon>
        <taxon>Dikarya</taxon>
        <taxon>Basidiomycota</taxon>
        <taxon>Agaricomycotina</taxon>
        <taxon>Agaricomycetes</taxon>
        <taxon>Agaricomycetidae</taxon>
        <taxon>Agaricales</taxon>
        <taxon>Marasmiineae</taxon>
        <taxon>Omphalotaceae</taxon>
        <taxon>Rhodocollybia</taxon>
    </lineage>
</organism>
<name>A0A9P5PTP5_9AGAR</name>
<dbReference type="Proteomes" id="UP000772434">
    <property type="component" value="Unassembled WGS sequence"/>
</dbReference>
<comment type="caution">
    <text evidence="2">The sequence shown here is derived from an EMBL/GenBank/DDBJ whole genome shotgun (WGS) entry which is preliminary data.</text>
</comment>
<sequence length="200" mass="22455">MFSFGQPKLPANWPPNHHKCNRRKCGFPNPPIPAPGKYPCHGCDKGTYSVSTLEAEAFDARNPNVFYVPGSSPSQPQKWDLNQEFPPFVRADVPKWTQVSRTQRMREAQVQGMAAKVVRAPDVYAGRPRANVAEPSIRIPRSGYPHGQRSQMKPQVYSNSSDHTHSASNGYRAGPVHLAHAENVDATRQRNPRRYRVMNA</sequence>
<reference evidence="2" key="1">
    <citation type="submission" date="2020-11" db="EMBL/GenBank/DDBJ databases">
        <authorList>
            <consortium name="DOE Joint Genome Institute"/>
            <person name="Ahrendt S."/>
            <person name="Riley R."/>
            <person name="Andreopoulos W."/>
            <person name="Labutti K."/>
            <person name="Pangilinan J."/>
            <person name="Ruiz-Duenas F.J."/>
            <person name="Barrasa J.M."/>
            <person name="Sanchez-Garcia M."/>
            <person name="Camarero S."/>
            <person name="Miyauchi S."/>
            <person name="Serrano A."/>
            <person name="Linde D."/>
            <person name="Babiker R."/>
            <person name="Drula E."/>
            <person name="Ayuso-Fernandez I."/>
            <person name="Pacheco R."/>
            <person name="Padilla G."/>
            <person name="Ferreira P."/>
            <person name="Barriuso J."/>
            <person name="Kellner H."/>
            <person name="Castanera R."/>
            <person name="Alfaro M."/>
            <person name="Ramirez L."/>
            <person name="Pisabarro A.G."/>
            <person name="Kuo A."/>
            <person name="Tritt A."/>
            <person name="Lipzen A."/>
            <person name="He G."/>
            <person name="Yan M."/>
            <person name="Ng V."/>
            <person name="Cullen D."/>
            <person name="Martin F."/>
            <person name="Rosso M.-N."/>
            <person name="Henrissat B."/>
            <person name="Hibbett D."/>
            <person name="Martinez A.T."/>
            <person name="Grigoriev I.V."/>
        </authorList>
    </citation>
    <scope>NUCLEOTIDE SEQUENCE</scope>
    <source>
        <strain evidence="2">AH 40177</strain>
    </source>
</reference>
<protein>
    <submittedName>
        <fullName evidence="2">Uncharacterized protein</fullName>
    </submittedName>
</protein>
<dbReference type="OrthoDB" id="3051071at2759"/>
<accession>A0A9P5PTP5</accession>
<evidence type="ECO:0000313" key="2">
    <source>
        <dbReference type="EMBL" id="KAF9068977.1"/>
    </source>
</evidence>
<evidence type="ECO:0000313" key="3">
    <source>
        <dbReference type="Proteomes" id="UP000772434"/>
    </source>
</evidence>
<evidence type="ECO:0000256" key="1">
    <source>
        <dbReference type="SAM" id="MobiDB-lite"/>
    </source>
</evidence>
<proteinExistence type="predicted"/>
<feature type="compositionally biased region" description="Polar residues" evidence="1">
    <location>
        <begin position="148"/>
        <end position="169"/>
    </location>
</feature>
<dbReference type="EMBL" id="JADNRY010000055">
    <property type="protein sequence ID" value="KAF9068977.1"/>
    <property type="molecule type" value="Genomic_DNA"/>
</dbReference>